<dbReference type="GO" id="GO:0005737">
    <property type="term" value="C:cytoplasm"/>
    <property type="evidence" value="ECO:0007669"/>
    <property type="project" value="UniProtKB-SubCell"/>
</dbReference>
<comment type="function">
    <text evidence="8 15">Functions in the N-end rule pathway of protein degradation where it conjugates Leu, Phe and, less efficiently, Met from aminoacyl-tRNAs to the N-termini of proteins containing an N-terminal arginine or lysine.</text>
</comment>
<dbReference type="GO" id="GO:0008914">
    <property type="term" value="F:leucyl-tRNA--protein transferase activity"/>
    <property type="evidence" value="ECO:0007669"/>
    <property type="project" value="UniProtKB-UniRule"/>
</dbReference>
<evidence type="ECO:0000313" key="17">
    <source>
        <dbReference type="Proteomes" id="UP000216857"/>
    </source>
</evidence>
<dbReference type="InterPro" id="IPR042221">
    <property type="entry name" value="Leu/Phe-tRNA_Trfase_N"/>
</dbReference>
<dbReference type="PANTHER" id="PTHR30098:SF2">
    <property type="entry name" value="LEUCYL_PHENYLALANYL-TRNA--PROTEIN TRANSFERASE"/>
    <property type="match status" value="1"/>
</dbReference>
<comment type="catalytic activity">
    <reaction evidence="7 15">
        <text>N-terminal L-lysyl-[protein] + L-leucyl-tRNA(Leu) = N-terminal L-leucyl-L-lysyl-[protein] + tRNA(Leu) + H(+)</text>
        <dbReference type="Rhea" id="RHEA:12340"/>
        <dbReference type="Rhea" id="RHEA-COMP:9613"/>
        <dbReference type="Rhea" id="RHEA-COMP:9622"/>
        <dbReference type="Rhea" id="RHEA-COMP:12670"/>
        <dbReference type="Rhea" id="RHEA-COMP:12671"/>
        <dbReference type="ChEBI" id="CHEBI:15378"/>
        <dbReference type="ChEBI" id="CHEBI:65249"/>
        <dbReference type="ChEBI" id="CHEBI:78442"/>
        <dbReference type="ChEBI" id="CHEBI:78494"/>
        <dbReference type="ChEBI" id="CHEBI:133043"/>
        <dbReference type="EC" id="2.3.2.6"/>
    </reaction>
</comment>
<evidence type="ECO:0000256" key="12">
    <source>
        <dbReference type="ARBA" id="ARBA00077136"/>
    </source>
</evidence>
<evidence type="ECO:0000256" key="4">
    <source>
        <dbReference type="ARBA" id="ARBA00023315"/>
    </source>
</evidence>
<comment type="catalytic activity">
    <reaction evidence="6 15">
        <text>N-terminal L-arginyl-[protein] + L-leucyl-tRNA(Leu) = N-terminal L-leucyl-L-arginyl-[protein] + tRNA(Leu) + H(+)</text>
        <dbReference type="Rhea" id="RHEA:50416"/>
        <dbReference type="Rhea" id="RHEA-COMP:9613"/>
        <dbReference type="Rhea" id="RHEA-COMP:9622"/>
        <dbReference type="Rhea" id="RHEA-COMP:12672"/>
        <dbReference type="Rhea" id="RHEA-COMP:12673"/>
        <dbReference type="ChEBI" id="CHEBI:15378"/>
        <dbReference type="ChEBI" id="CHEBI:64719"/>
        <dbReference type="ChEBI" id="CHEBI:78442"/>
        <dbReference type="ChEBI" id="CHEBI:78494"/>
        <dbReference type="ChEBI" id="CHEBI:133044"/>
        <dbReference type="EC" id="2.3.2.6"/>
    </reaction>
</comment>
<dbReference type="InterPro" id="IPR004616">
    <property type="entry name" value="Leu/Phe-tRNA_Trfase"/>
</dbReference>
<evidence type="ECO:0000256" key="15">
    <source>
        <dbReference type="HAMAP-Rule" id="MF_00688"/>
    </source>
</evidence>
<evidence type="ECO:0000256" key="1">
    <source>
        <dbReference type="ARBA" id="ARBA00004496"/>
    </source>
</evidence>
<dbReference type="EC" id="2.3.2.6" evidence="10 15"/>
<evidence type="ECO:0000256" key="10">
    <source>
        <dbReference type="ARBA" id="ARBA00066767"/>
    </source>
</evidence>
<dbReference type="Gene3D" id="3.40.630.70">
    <property type="entry name" value="Leucyl/phenylalanyl-tRNA-protein transferase, C-terminal domain"/>
    <property type="match status" value="1"/>
</dbReference>
<evidence type="ECO:0000256" key="14">
    <source>
        <dbReference type="ARBA" id="ARBA00083640"/>
    </source>
</evidence>
<evidence type="ECO:0000256" key="9">
    <source>
        <dbReference type="ARBA" id="ARBA00061535"/>
    </source>
</evidence>
<dbReference type="STRING" id="1416803.CAL13_16605"/>
<dbReference type="Proteomes" id="UP000216857">
    <property type="component" value="Unassembled WGS sequence"/>
</dbReference>
<evidence type="ECO:0000256" key="7">
    <source>
        <dbReference type="ARBA" id="ARBA00051538"/>
    </source>
</evidence>
<dbReference type="InterPro" id="IPR042203">
    <property type="entry name" value="Leu/Phe-tRNA_Trfase_C"/>
</dbReference>
<comment type="subcellular location">
    <subcellularLocation>
        <location evidence="1 15">Cytoplasm</location>
    </subcellularLocation>
</comment>
<evidence type="ECO:0000256" key="11">
    <source>
        <dbReference type="ARBA" id="ARBA00074372"/>
    </source>
</evidence>
<comment type="catalytic activity">
    <reaction evidence="5 15">
        <text>L-phenylalanyl-tRNA(Phe) + an N-terminal L-alpha-aminoacyl-[protein] = an N-terminal L-phenylalanyl-L-alpha-aminoacyl-[protein] + tRNA(Phe)</text>
        <dbReference type="Rhea" id="RHEA:43632"/>
        <dbReference type="Rhea" id="RHEA-COMP:9668"/>
        <dbReference type="Rhea" id="RHEA-COMP:9699"/>
        <dbReference type="Rhea" id="RHEA-COMP:10636"/>
        <dbReference type="Rhea" id="RHEA-COMP:10637"/>
        <dbReference type="ChEBI" id="CHEBI:78442"/>
        <dbReference type="ChEBI" id="CHEBI:78531"/>
        <dbReference type="ChEBI" id="CHEBI:78597"/>
        <dbReference type="ChEBI" id="CHEBI:83561"/>
        <dbReference type="EC" id="2.3.2.6"/>
    </reaction>
</comment>
<evidence type="ECO:0000256" key="2">
    <source>
        <dbReference type="ARBA" id="ARBA00022490"/>
    </source>
</evidence>
<dbReference type="FunFam" id="3.30.70.3550:FF:000001">
    <property type="entry name" value="Leucyl/phenylalanyl-tRNA--protein transferase"/>
    <property type="match status" value="1"/>
</dbReference>
<dbReference type="RefSeq" id="WP_094845759.1">
    <property type="nucleotide sequence ID" value="NZ_NEVJ01000001.1"/>
</dbReference>
<dbReference type="EMBL" id="NEVJ01000001">
    <property type="protein sequence ID" value="OZI26665.1"/>
    <property type="molecule type" value="Genomic_DNA"/>
</dbReference>
<dbReference type="Gene3D" id="3.30.70.3550">
    <property type="entry name" value="Leucyl/phenylalanyl-tRNA-protein transferase, N-terminal domain"/>
    <property type="match status" value="1"/>
</dbReference>
<comment type="similarity">
    <text evidence="9 15">Belongs to the L/F-transferase family.</text>
</comment>
<evidence type="ECO:0000256" key="3">
    <source>
        <dbReference type="ARBA" id="ARBA00022679"/>
    </source>
</evidence>
<dbReference type="NCBIfam" id="TIGR00667">
    <property type="entry name" value="aat"/>
    <property type="match status" value="1"/>
</dbReference>
<dbReference type="SUPFAM" id="SSF55729">
    <property type="entry name" value="Acyl-CoA N-acyltransferases (Nat)"/>
    <property type="match status" value="1"/>
</dbReference>
<reference evidence="16" key="1">
    <citation type="submission" date="2017-05" db="EMBL/GenBank/DDBJ databases">
        <title>Complete and WGS of Bordetella genogroups.</title>
        <authorList>
            <person name="Spilker T."/>
            <person name="Lipuma J."/>
        </authorList>
    </citation>
    <scope>NUCLEOTIDE SEQUENCE</scope>
    <source>
        <strain evidence="16">AU21707</strain>
    </source>
</reference>
<evidence type="ECO:0000256" key="5">
    <source>
        <dbReference type="ARBA" id="ARBA00050607"/>
    </source>
</evidence>
<dbReference type="AlphaFoldDB" id="A0A261RNX2"/>
<evidence type="ECO:0000256" key="13">
    <source>
        <dbReference type="ARBA" id="ARBA00077165"/>
    </source>
</evidence>
<name>A0A261RNX2_9BORD</name>
<dbReference type="GO" id="GO:0030163">
    <property type="term" value="P:protein catabolic process"/>
    <property type="evidence" value="ECO:0007669"/>
    <property type="project" value="UniProtKB-UniRule"/>
</dbReference>
<keyword evidence="4 15" id="KW-0012">Acyltransferase</keyword>
<keyword evidence="17" id="KW-1185">Reference proteome</keyword>
<dbReference type="InterPro" id="IPR016181">
    <property type="entry name" value="Acyl_CoA_acyltransferase"/>
</dbReference>
<dbReference type="OrthoDB" id="9790282at2"/>
<gene>
    <name evidence="15" type="primary">aat</name>
    <name evidence="16" type="ORF">CAL26_04915</name>
</gene>
<keyword evidence="3 15" id="KW-0808">Transferase</keyword>
<proteinExistence type="inferred from homology"/>
<dbReference type="Pfam" id="PF03588">
    <property type="entry name" value="Leu_Phe_trans"/>
    <property type="match status" value="1"/>
</dbReference>
<evidence type="ECO:0000256" key="6">
    <source>
        <dbReference type="ARBA" id="ARBA00050652"/>
    </source>
</evidence>
<dbReference type="PANTHER" id="PTHR30098">
    <property type="entry name" value="LEUCYL/PHENYLALANYL-TRNA--PROTEIN TRANSFERASE"/>
    <property type="match status" value="1"/>
</dbReference>
<protein>
    <recommendedName>
        <fullName evidence="11 15">Leucyl/phenylalanyl-tRNA--protein transferase</fullName>
        <ecNumber evidence="10 15">2.3.2.6</ecNumber>
    </recommendedName>
    <alternativeName>
        <fullName evidence="12 15">L/F-transferase</fullName>
    </alternativeName>
    <alternativeName>
        <fullName evidence="13 15">Leucyltransferase</fullName>
    </alternativeName>
    <alternativeName>
        <fullName evidence="14 15">Phenyalanyltransferase</fullName>
    </alternativeName>
</protein>
<accession>A0A261RNX2</accession>
<sequence length="255" mass="28190">MKLPWVDPDTPLPPVECAMSEPDGLLAAGADLSVERLTEAYSRGIFPWYSAGEPVLWWSPNPRMVLACEDFVVSHSMAKLLRRLARDEQQAHPCVQVRVDTAFEQVLEACAAPRDHLSGTWITREMREVYTDWHRAGAAHSVETWVDGELSAGLYGISLGAMFFGESMFTRVTDGSKIALAHLVRFLSSHGVPWIDCQQQTRHLASLGARPLPRAQFVARVAELVARPAPPWRPGRLDTQGRLLPLPAAETDGAC</sequence>
<evidence type="ECO:0000256" key="8">
    <source>
        <dbReference type="ARBA" id="ARBA00054043"/>
    </source>
</evidence>
<dbReference type="HAMAP" id="MF_00688">
    <property type="entry name" value="Leu_Phe_trans"/>
    <property type="match status" value="1"/>
</dbReference>
<keyword evidence="2 15" id="KW-0963">Cytoplasm</keyword>
<evidence type="ECO:0000313" key="16">
    <source>
        <dbReference type="EMBL" id="OZI26665.1"/>
    </source>
</evidence>
<comment type="caution">
    <text evidence="16">The sequence shown here is derived from an EMBL/GenBank/DDBJ whole genome shotgun (WGS) entry which is preliminary data.</text>
</comment>
<organism evidence="16 17">
    <name type="scientific">Bordetella genomosp. 9</name>
    <dbReference type="NCBI Taxonomy" id="1416803"/>
    <lineage>
        <taxon>Bacteria</taxon>
        <taxon>Pseudomonadati</taxon>
        <taxon>Pseudomonadota</taxon>
        <taxon>Betaproteobacteria</taxon>
        <taxon>Burkholderiales</taxon>
        <taxon>Alcaligenaceae</taxon>
        <taxon>Bordetella</taxon>
    </lineage>
</organism>